<dbReference type="GO" id="GO:0016787">
    <property type="term" value="F:hydrolase activity"/>
    <property type="evidence" value="ECO:0007669"/>
    <property type="project" value="UniProtKB-KW"/>
</dbReference>
<dbReference type="InterPro" id="IPR029058">
    <property type="entry name" value="AB_hydrolase_fold"/>
</dbReference>
<comment type="caution">
    <text evidence="3">The sequence shown here is derived from an EMBL/GenBank/DDBJ whole genome shotgun (WGS) entry which is preliminary data.</text>
</comment>
<evidence type="ECO:0000313" key="3">
    <source>
        <dbReference type="EMBL" id="MEE6306882.1"/>
    </source>
</evidence>
<organism evidence="3 4">
    <name type="scientific">Plantactinospora veratri</name>
    <dbReference type="NCBI Taxonomy" id="1436122"/>
    <lineage>
        <taxon>Bacteria</taxon>
        <taxon>Bacillati</taxon>
        <taxon>Actinomycetota</taxon>
        <taxon>Actinomycetes</taxon>
        <taxon>Micromonosporales</taxon>
        <taxon>Micromonosporaceae</taxon>
        <taxon>Plantactinospora</taxon>
    </lineage>
</organism>
<evidence type="ECO:0000259" key="2">
    <source>
        <dbReference type="Pfam" id="PF12697"/>
    </source>
</evidence>
<gene>
    <name evidence="3" type="ORF">V1634_08605</name>
</gene>
<evidence type="ECO:0000256" key="1">
    <source>
        <dbReference type="ARBA" id="ARBA00022801"/>
    </source>
</evidence>
<dbReference type="Proteomes" id="UP001339911">
    <property type="component" value="Unassembled WGS sequence"/>
</dbReference>
<name>A0ABU7SAG5_9ACTN</name>
<dbReference type="InterPro" id="IPR050266">
    <property type="entry name" value="AB_hydrolase_sf"/>
</dbReference>
<dbReference type="Pfam" id="PF12697">
    <property type="entry name" value="Abhydrolase_6"/>
    <property type="match status" value="1"/>
</dbReference>
<keyword evidence="4" id="KW-1185">Reference proteome</keyword>
<accession>A0ABU7SAG5</accession>
<dbReference type="RefSeq" id="WP_331207200.1">
    <property type="nucleotide sequence ID" value="NZ_JAZGQL010000005.1"/>
</dbReference>
<keyword evidence="1 3" id="KW-0378">Hydrolase</keyword>
<dbReference type="SUPFAM" id="SSF53474">
    <property type="entry name" value="alpha/beta-Hydrolases"/>
    <property type="match status" value="1"/>
</dbReference>
<sequence length="307" mass="33141">MSDVPHNPDISIDSGPVPIVARDFGGSGAPMLLLHGAGGNLVTMTALAEALRPAHRVVAVDLRGHGRSGDGPWKWDEVLDDLGAVADELELTRPAVVGMSLGGMLASLWAARHPDCPGAVSLDGNPTPSRPEDLAGLDPDRVATELARLREVFAGMSAALARPLDAEQVAAALAGQRDTARRYGSAEEVWVEAFRRNLVPAADGTSRLRPDPELTEELRLAMESLDLVPAYRAVRCPLLLVLATVDMPEQRPFHDLYAAHRRRVLERLATVRDNPWLEVVPLDGASHAMVAERPRQLADLVTEFLSR</sequence>
<dbReference type="PANTHER" id="PTHR43798:SF31">
    <property type="entry name" value="AB HYDROLASE SUPERFAMILY PROTEIN YCLE"/>
    <property type="match status" value="1"/>
</dbReference>
<dbReference type="EMBL" id="JAZGQL010000005">
    <property type="protein sequence ID" value="MEE6306882.1"/>
    <property type="molecule type" value="Genomic_DNA"/>
</dbReference>
<feature type="domain" description="AB hydrolase-1" evidence="2">
    <location>
        <begin position="32"/>
        <end position="299"/>
    </location>
</feature>
<reference evidence="3 4" key="1">
    <citation type="submission" date="2024-01" db="EMBL/GenBank/DDBJ databases">
        <title>Genome insights into Plantactinospora veratri sp. nov.</title>
        <authorList>
            <person name="Wang L."/>
        </authorList>
    </citation>
    <scope>NUCLEOTIDE SEQUENCE [LARGE SCALE GENOMIC DNA]</scope>
    <source>
        <strain evidence="3 4">NEAU-FHS4</strain>
    </source>
</reference>
<protein>
    <submittedName>
        <fullName evidence="3">Alpha/beta hydrolase</fullName>
    </submittedName>
</protein>
<proteinExistence type="predicted"/>
<evidence type="ECO:0000313" key="4">
    <source>
        <dbReference type="Proteomes" id="UP001339911"/>
    </source>
</evidence>
<dbReference type="Gene3D" id="3.40.50.1820">
    <property type="entry name" value="alpha/beta hydrolase"/>
    <property type="match status" value="1"/>
</dbReference>
<dbReference type="PANTHER" id="PTHR43798">
    <property type="entry name" value="MONOACYLGLYCEROL LIPASE"/>
    <property type="match status" value="1"/>
</dbReference>
<dbReference type="InterPro" id="IPR000073">
    <property type="entry name" value="AB_hydrolase_1"/>
</dbReference>